<name>A0ABY4U1W2_9SPHN</name>
<dbReference type="EMBL" id="CP098494">
    <property type="protein sequence ID" value="USA60096.1"/>
    <property type="molecule type" value="Genomic_DNA"/>
</dbReference>
<feature type="compositionally biased region" description="Basic and acidic residues" evidence="1">
    <location>
        <begin position="1"/>
        <end position="10"/>
    </location>
</feature>
<gene>
    <name evidence="2" type="ORF">NCF85_08150</name>
</gene>
<keyword evidence="3" id="KW-1185">Reference proteome</keyword>
<reference evidence="2 3" key="1">
    <citation type="submission" date="2022-06" db="EMBL/GenBank/DDBJ databases">
        <authorList>
            <person name="Liu G."/>
        </authorList>
    </citation>
    <scope>NUCLEOTIDE SEQUENCE [LARGE SCALE GENOMIC DNA]</scope>
    <source>
        <strain evidence="2 3">E4</strain>
    </source>
</reference>
<organism evidence="2 3">
    <name type="scientific">Qipengyuania citrea</name>
    <dbReference type="NCBI Taxonomy" id="225971"/>
    <lineage>
        <taxon>Bacteria</taxon>
        <taxon>Pseudomonadati</taxon>
        <taxon>Pseudomonadota</taxon>
        <taxon>Alphaproteobacteria</taxon>
        <taxon>Sphingomonadales</taxon>
        <taxon>Erythrobacteraceae</taxon>
        <taxon>Qipengyuania</taxon>
    </lineage>
</organism>
<dbReference type="RefSeq" id="WP_222828881.1">
    <property type="nucleotide sequence ID" value="NZ_CP098494.1"/>
</dbReference>
<accession>A0ABY4U1W2</accession>
<dbReference type="Proteomes" id="UP001056619">
    <property type="component" value="Chromosome"/>
</dbReference>
<evidence type="ECO:0000256" key="1">
    <source>
        <dbReference type="SAM" id="MobiDB-lite"/>
    </source>
</evidence>
<evidence type="ECO:0000313" key="2">
    <source>
        <dbReference type="EMBL" id="USA60096.1"/>
    </source>
</evidence>
<feature type="region of interest" description="Disordered" evidence="1">
    <location>
        <begin position="1"/>
        <end position="33"/>
    </location>
</feature>
<proteinExistence type="predicted"/>
<evidence type="ECO:0000313" key="3">
    <source>
        <dbReference type="Proteomes" id="UP001056619"/>
    </source>
</evidence>
<sequence length="76" mass="8379">MKIIGEHDQFRTFSITTDAPSPAPASPPQQTELRSPIVAIETPQKPIFVVVDDPTAFPARAALRVRRRSERRAAIG</sequence>
<protein>
    <submittedName>
        <fullName evidence="2">Uncharacterized protein</fullName>
    </submittedName>
</protein>